<dbReference type="Proteomes" id="UP001164250">
    <property type="component" value="Chromosome 13"/>
</dbReference>
<keyword evidence="2" id="KW-1185">Reference proteome</keyword>
<reference evidence="2" key="1">
    <citation type="journal article" date="2023" name="G3 (Bethesda)">
        <title>Genome assembly and association tests identify interacting loci associated with vigor, precocity, and sex in interspecific pistachio rootstocks.</title>
        <authorList>
            <person name="Palmer W."/>
            <person name="Jacygrad E."/>
            <person name="Sagayaradj S."/>
            <person name="Cavanaugh K."/>
            <person name="Han R."/>
            <person name="Bertier L."/>
            <person name="Beede B."/>
            <person name="Kafkas S."/>
            <person name="Golino D."/>
            <person name="Preece J."/>
            <person name="Michelmore R."/>
        </authorList>
    </citation>
    <scope>NUCLEOTIDE SEQUENCE [LARGE SCALE GENOMIC DNA]</scope>
</reference>
<proteinExistence type="predicted"/>
<dbReference type="EMBL" id="CM047909">
    <property type="protein sequence ID" value="KAJ0079940.1"/>
    <property type="molecule type" value="Genomic_DNA"/>
</dbReference>
<comment type="caution">
    <text evidence="1">The sequence shown here is derived from an EMBL/GenBank/DDBJ whole genome shotgun (WGS) entry which is preliminary data.</text>
</comment>
<gene>
    <name evidence="1" type="ORF">Patl1_24539</name>
</gene>
<sequence>MFSTQHYKQLTIQKKNKEEVSFTQPSIQVSPNLKQISILILPIVTNKFNLSISSVKLKNQEISAIIIVVTSPVSISKSVTTRVFPA</sequence>
<organism evidence="1 2">
    <name type="scientific">Pistacia atlantica</name>
    <dbReference type="NCBI Taxonomy" id="434234"/>
    <lineage>
        <taxon>Eukaryota</taxon>
        <taxon>Viridiplantae</taxon>
        <taxon>Streptophyta</taxon>
        <taxon>Embryophyta</taxon>
        <taxon>Tracheophyta</taxon>
        <taxon>Spermatophyta</taxon>
        <taxon>Magnoliopsida</taxon>
        <taxon>eudicotyledons</taxon>
        <taxon>Gunneridae</taxon>
        <taxon>Pentapetalae</taxon>
        <taxon>rosids</taxon>
        <taxon>malvids</taxon>
        <taxon>Sapindales</taxon>
        <taxon>Anacardiaceae</taxon>
        <taxon>Pistacia</taxon>
    </lineage>
</organism>
<evidence type="ECO:0000313" key="2">
    <source>
        <dbReference type="Proteomes" id="UP001164250"/>
    </source>
</evidence>
<evidence type="ECO:0000313" key="1">
    <source>
        <dbReference type="EMBL" id="KAJ0079940.1"/>
    </source>
</evidence>
<name>A0ACC0ZXK3_9ROSI</name>
<accession>A0ACC0ZXK3</accession>
<protein>
    <submittedName>
        <fullName evidence="1">Uncharacterized protein</fullName>
    </submittedName>
</protein>